<evidence type="ECO:0000256" key="1">
    <source>
        <dbReference type="ARBA" id="ARBA00004141"/>
    </source>
</evidence>
<sequence length="449" mass="48458">MITKFKKPVGYKWRSSKVFILSTVTIAIFSENFLYSFIVPILPVMIEDRLKFDPSQTQRITYQVLTVHALTSVISGPIVGYIADKVPSRKVSLMFSLGAEVIGTVVVATCISLPLIILGRIIQAIGGVAVWVVGSATVADTVGTQHLGTTLSMISVFFAAGVLLGPMVAGILMHLFGYWVTWATAIVVLVVDIFMRLVMIESSGDGKEVDAKDKNPEAANEDISDSTANSDARSGDADMAVVMPVPIGDDENTALLQNEHSTTYDSVKNGHCDGNQSPAPENQKPEEKYPASHFYSVMFRQSRVIAALIIQMSNSIILVSFDTTLPLHVKRVFGWNTLNAGLMFGLLQLPLMIFGPVAGRLKDKIGVCYPAGFGFLTLAPLLWLLGFPGEDGTSWFGSGERGKTAYMVTIVCIGLARAVTAGSATIELTCKFSSLSSHGRTFLLMQSDV</sequence>
<dbReference type="SUPFAM" id="SSF103473">
    <property type="entry name" value="MFS general substrate transporter"/>
    <property type="match status" value="1"/>
</dbReference>
<evidence type="ECO:0000313" key="10">
    <source>
        <dbReference type="Proteomes" id="UP000266188"/>
    </source>
</evidence>
<evidence type="ECO:0000256" key="3">
    <source>
        <dbReference type="ARBA" id="ARBA00022692"/>
    </source>
</evidence>
<dbReference type="PROSITE" id="PS50850">
    <property type="entry name" value="MFS"/>
    <property type="match status" value="1"/>
</dbReference>
<evidence type="ECO:0000259" key="8">
    <source>
        <dbReference type="PROSITE" id="PS50850"/>
    </source>
</evidence>
<organism evidence="9 10">
    <name type="scientific">Aspergillus sclerotialis</name>
    <dbReference type="NCBI Taxonomy" id="2070753"/>
    <lineage>
        <taxon>Eukaryota</taxon>
        <taxon>Fungi</taxon>
        <taxon>Dikarya</taxon>
        <taxon>Ascomycota</taxon>
        <taxon>Pezizomycotina</taxon>
        <taxon>Eurotiomycetes</taxon>
        <taxon>Eurotiomycetidae</taxon>
        <taxon>Eurotiales</taxon>
        <taxon>Aspergillaceae</taxon>
        <taxon>Aspergillus</taxon>
        <taxon>Aspergillus subgen. Polypaecilum</taxon>
    </lineage>
</organism>
<dbReference type="PANTHER" id="PTHR23506:SF35">
    <property type="entry name" value="MAJOR FACILITATOR SUPERFAMILY (MFS) PROFILE DOMAIN-CONTAINING PROTEIN-RELATED"/>
    <property type="match status" value="1"/>
</dbReference>
<evidence type="ECO:0000256" key="5">
    <source>
        <dbReference type="ARBA" id="ARBA00023136"/>
    </source>
</evidence>
<keyword evidence="10" id="KW-1185">Reference proteome</keyword>
<name>A0A3A2ZRE7_9EURO</name>
<evidence type="ECO:0000256" key="6">
    <source>
        <dbReference type="SAM" id="MobiDB-lite"/>
    </source>
</evidence>
<dbReference type="EMBL" id="MVGC01000065">
    <property type="protein sequence ID" value="RJE24893.1"/>
    <property type="molecule type" value="Genomic_DNA"/>
</dbReference>
<dbReference type="InterPro" id="IPR011701">
    <property type="entry name" value="MFS"/>
</dbReference>
<feature type="region of interest" description="Disordered" evidence="6">
    <location>
        <begin position="264"/>
        <end position="287"/>
    </location>
</feature>
<accession>A0A3A2ZRE7</accession>
<feature type="transmembrane region" description="Helical" evidence="7">
    <location>
        <begin position="20"/>
        <end position="42"/>
    </location>
</feature>
<dbReference type="AlphaFoldDB" id="A0A3A2ZRE7"/>
<dbReference type="STRING" id="2070753.A0A3A2ZRE7"/>
<feature type="transmembrane region" description="Helical" evidence="7">
    <location>
        <begin position="333"/>
        <end position="354"/>
    </location>
</feature>
<reference evidence="10" key="1">
    <citation type="submission" date="2017-02" db="EMBL/GenBank/DDBJ databases">
        <authorList>
            <person name="Tafer H."/>
            <person name="Lopandic K."/>
        </authorList>
    </citation>
    <scope>NUCLEOTIDE SEQUENCE [LARGE SCALE GENOMIC DNA]</scope>
    <source>
        <strain evidence="10">CBS 366.77</strain>
    </source>
</reference>
<dbReference type="Proteomes" id="UP000266188">
    <property type="component" value="Unassembled WGS sequence"/>
</dbReference>
<dbReference type="GO" id="GO:0016020">
    <property type="term" value="C:membrane"/>
    <property type="evidence" value="ECO:0007669"/>
    <property type="project" value="UniProtKB-SubCell"/>
</dbReference>
<feature type="region of interest" description="Disordered" evidence="6">
    <location>
        <begin position="206"/>
        <end position="235"/>
    </location>
</feature>
<keyword evidence="3 7" id="KW-0812">Transmembrane</keyword>
<keyword evidence="2" id="KW-0813">Transport</keyword>
<feature type="transmembrane region" description="Helical" evidence="7">
    <location>
        <begin position="304"/>
        <end position="321"/>
    </location>
</feature>
<dbReference type="PANTHER" id="PTHR23506">
    <property type="entry name" value="GH10249P"/>
    <property type="match status" value="1"/>
</dbReference>
<dbReference type="OrthoDB" id="5086884at2759"/>
<feature type="compositionally biased region" description="Basic and acidic residues" evidence="6">
    <location>
        <begin position="206"/>
        <end position="216"/>
    </location>
</feature>
<dbReference type="InterPro" id="IPR036259">
    <property type="entry name" value="MFS_trans_sf"/>
</dbReference>
<evidence type="ECO:0000256" key="7">
    <source>
        <dbReference type="SAM" id="Phobius"/>
    </source>
</evidence>
<evidence type="ECO:0000256" key="4">
    <source>
        <dbReference type="ARBA" id="ARBA00022989"/>
    </source>
</evidence>
<comment type="subcellular location">
    <subcellularLocation>
        <location evidence="1">Membrane</location>
        <topology evidence="1">Multi-pass membrane protein</topology>
    </subcellularLocation>
</comment>
<dbReference type="Pfam" id="PF07690">
    <property type="entry name" value="MFS_1"/>
    <property type="match status" value="1"/>
</dbReference>
<feature type="transmembrane region" description="Helical" evidence="7">
    <location>
        <begin position="121"/>
        <end position="139"/>
    </location>
</feature>
<comment type="caution">
    <text evidence="9">The sequence shown here is derived from an EMBL/GenBank/DDBJ whole genome shotgun (WGS) entry which is preliminary data.</text>
</comment>
<dbReference type="Gene3D" id="1.20.1250.20">
    <property type="entry name" value="MFS general substrate transporter like domains"/>
    <property type="match status" value="1"/>
</dbReference>
<gene>
    <name evidence="9" type="ORF">PHISCL_02790</name>
</gene>
<feature type="transmembrane region" description="Helical" evidence="7">
    <location>
        <begin position="95"/>
        <end position="115"/>
    </location>
</feature>
<proteinExistence type="predicted"/>
<keyword evidence="5 7" id="KW-0472">Membrane</keyword>
<feature type="domain" description="Major facilitator superfamily (MFS) profile" evidence="8">
    <location>
        <begin position="20"/>
        <end position="449"/>
    </location>
</feature>
<feature type="transmembrane region" description="Helical" evidence="7">
    <location>
        <begin position="366"/>
        <end position="385"/>
    </location>
</feature>
<dbReference type="InterPro" id="IPR020846">
    <property type="entry name" value="MFS_dom"/>
</dbReference>
<protein>
    <submittedName>
        <fullName evidence="9">Mfs transporter</fullName>
    </submittedName>
</protein>
<dbReference type="InterPro" id="IPR050930">
    <property type="entry name" value="MFS_Vesicular_Transporter"/>
</dbReference>
<evidence type="ECO:0000313" key="9">
    <source>
        <dbReference type="EMBL" id="RJE24893.1"/>
    </source>
</evidence>
<feature type="transmembrane region" description="Helical" evidence="7">
    <location>
        <begin position="151"/>
        <end position="173"/>
    </location>
</feature>
<evidence type="ECO:0000256" key="2">
    <source>
        <dbReference type="ARBA" id="ARBA00022448"/>
    </source>
</evidence>
<feature type="transmembrane region" description="Helical" evidence="7">
    <location>
        <begin position="179"/>
        <end position="198"/>
    </location>
</feature>
<feature type="transmembrane region" description="Helical" evidence="7">
    <location>
        <begin position="62"/>
        <end position="83"/>
    </location>
</feature>
<dbReference type="GO" id="GO:0022857">
    <property type="term" value="F:transmembrane transporter activity"/>
    <property type="evidence" value="ECO:0007669"/>
    <property type="project" value="InterPro"/>
</dbReference>
<keyword evidence="4 7" id="KW-1133">Transmembrane helix</keyword>